<dbReference type="RefSeq" id="WP_108431124.1">
    <property type="nucleotide sequence ID" value="NZ_CP026947.1"/>
</dbReference>
<dbReference type="GO" id="GO:0005975">
    <property type="term" value="P:carbohydrate metabolic process"/>
    <property type="evidence" value="ECO:0007669"/>
    <property type="project" value="UniProtKB-ARBA"/>
</dbReference>
<sequence length="413" mass="43813">MALWPSEDRPVDKRVTEVFAAAFGSTTPAVATAPATFPVCGEYTDHYGGRVIMGLGDARVAVAVARRDIGGINLAYQRIDGTQTTDTVDAEELSTLWADHQPSIDETGATISHAPSAERLALRLAGLVQTMVHRQLLPRDTTAADIAVVSDIPGQGFGEYEAIEVALSLALLDDAEDLNDAPMRARLSEVCAQAADLFSPAAALRARYTAALRGTADHLAVIDYADGSVTQVSYPASPLAIYAVCGPAADIDDGENTRRSFLDEACRAFGSESLRSLPDAPTRVGDWIDALHKVHPDNDAPARADACRWITYYEQETEHCGKASLLLRSRRMEALDQLLDDSRTATAQLTGLPTQLAELALARGAAITRTVSAADVVAFVPSKRAENFAADLADDGLTVARLNPGSVAGLAEA</sequence>
<evidence type="ECO:0000259" key="3">
    <source>
        <dbReference type="Pfam" id="PF10509"/>
    </source>
</evidence>
<dbReference type="Proteomes" id="UP000244989">
    <property type="component" value="Unassembled WGS sequence"/>
</dbReference>
<dbReference type="InterPro" id="IPR020568">
    <property type="entry name" value="Ribosomal_Su5_D2-typ_SF"/>
</dbReference>
<keyword evidence="5" id="KW-1185">Reference proteome</keyword>
<keyword evidence="2" id="KW-0067">ATP-binding</keyword>
<accession>A0A2U1T7G6</accession>
<dbReference type="InterPro" id="IPR019539">
    <property type="entry name" value="GalKase_N"/>
</dbReference>
<keyword evidence="1" id="KW-0547">Nucleotide-binding</keyword>
<dbReference type="Pfam" id="PF10509">
    <property type="entry name" value="GalKase_gal_bdg"/>
    <property type="match status" value="1"/>
</dbReference>
<keyword evidence="4" id="KW-0418">Kinase</keyword>
<evidence type="ECO:0000256" key="2">
    <source>
        <dbReference type="ARBA" id="ARBA00022840"/>
    </source>
</evidence>
<dbReference type="GO" id="GO:0005524">
    <property type="term" value="F:ATP binding"/>
    <property type="evidence" value="ECO:0007669"/>
    <property type="project" value="UniProtKB-KW"/>
</dbReference>
<dbReference type="AlphaFoldDB" id="A0A2U1T7G6"/>
<dbReference type="SUPFAM" id="SSF54211">
    <property type="entry name" value="Ribosomal protein S5 domain 2-like"/>
    <property type="match status" value="1"/>
</dbReference>
<gene>
    <name evidence="4" type="ORF">DF222_04905</name>
</gene>
<evidence type="ECO:0000256" key="1">
    <source>
        <dbReference type="ARBA" id="ARBA00022741"/>
    </source>
</evidence>
<name>A0A2U1T7G6_9CORY</name>
<feature type="domain" description="Galactokinase N-terminal" evidence="3">
    <location>
        <begin position="18"/>
        <end position="66"/>
    </location>
</feature>
<dbReference type="OrthoDB" id="4427597at2"/>
<reference evidence="5" key="1">
    <citation type="submission" date="2018-04" db="EMBL/GenBank/DDBJ databases">
        <authorList>
            <person name="Liu S."/>
            <person name="Wang Z."/>
            <person name="Li J."/>
        </authorList>
    </citation>
    <scope>NUCLEOTIDE SEQUENCE [LARGE SCALE GENOMIC DNA]</scope>
    <source>
        <strain evidence="5">2189</strain>
    </source>
</reference>
<comment type="caution">
    <text evidence="4">The sequence shown here is derived from an EMBL/GenBank/DDBJ whole genome shotgun (WGS) entry which is preliminary data.</text>
</comment>
<evidence type="ECO:0000313" key="5">
    <source>
        <dbReference type="Proteomes" id="UP000244989"/>
    </source>
</evidence>
<proteinExistence type="predicted"/>
<organism evidence="4 5">
    <name type="scientific">Corynebacterium yudongzhengii</name>
    <dbReference type="NCBI Taxonomy" id="2080740"/>
    <lineage>
        <taxon>Bacteria</taxon>
        <taxon>Bacillati</taxon>
        <taxon>Actinomycetota</taxon>
        <taxon>Actinomycetes</taxon>
        <taxon>Mycobacteriales</taxon>
        <taxon>Corynebacteriaceae</taxon>
        <taxon>Corynebacterium</taxon>
    </lineage>
</organism>
<protein>
    <submittedName>
        <fullName evidence="4">Galactokinase</fullName>
    </submittedName>
</protein>
<dbReference type="KEGG" id="cyz:C3B44_03340"/>
<dbReference type="InterPro" id="IPR014721">
    <property type="entry name" value="Ribsml_uS5_D2-typ_fold_subgr"/>
</dbReference>
<dbReference type="Gene3D" id="3.30.230.10">
    <property type="match status" value="1"/>
</dbReference>
<dbReference type="EMBL" id="QEEZ01000007">
    <property type="protein sequence ID" value="PWC01923.1"/>
    <property type="molecule type" value="Genomic_DNA"/>
</dbReference>
<keyword evidence="4" id="KW-0808">Transferase</keyword>
<dbReference type="GO" id="GO:0016301">
    <property type="term" value="F:kinase activity"/>
    <property type="evidence" value="ECO:0007669"/>
    <property type="project" value="UniProtKB-KW"/>
</dbReference>
<evidence type="ECO:0000313" key="4">
    <source>
        <dbReference type="EMBL" id="PWC01923.1"/>
    </source>
</evidence>